<keyword evidence="6" id="KW-0812">Transmembrane</keyword>
<dbReference type="InterPro" id="IPR040457">
    <property type="entry name" value="GCP_C"/>
</dbReference>
<dbReference type="VEuPathDB" id="VectorBase:AFAF019789"/>
<dbReference type="GO" id="GO:0005874">
    <property type="term" value="C:microtubule"/>
    <property type="evidence" value="ECO:0007669"/>
    <property type="project" value="UniProtKB-KW"/>
</dbReference>
<dbReference type="InterPro" id="IPR042241">
    <property type="entry name" value="GCP_C_sf"/>
</dbReference>
<comment type="subcellular location">
    <subcellularLocation>
        <location evidence="1">Cytoplasm</location>
        <location evidence="1">Cytoskeleton</location>
    </subcellularLocation>
</comment>
<reference evidence="10" key="1">
    <citation type="submission" date="2014-01" db="EMBL/GenBank/DDBJ databases">
        <title>The Genome Sequence of Anopheles farauti FAR1 (V2).</title>
        <authorList>
            <consortium name="The Broad Institute Genomics Platform"/>
            <person name="Neafsey D.E."/>
            <person name="Besansky N."/>
            <person name="Howell P."/>
            <person name="Walton C."/>
            <person name="Young S.K."/>
            <person name="Zeng Q."/>
            <person name="Gargeya S."/>
            <person name="Fitzgerald M."/>
            <person name="Haas B."/>
            <person name="Abouelleil A."/>
            <person name="Allen A.W."/>
            <person name="Alvarado L."/>
            <person name="Arachchi H.M."/>
            <person name="Berlin A.M."/>
            <person name="Chapman S.B."/>
            <person name="Gainer-Dewar J."/>
            <person name="Goldberg J."/>
            <person name="Griggs A."/>
            <person name="Gujja S."/>
            <person name="Hansen M."/>
            <person name="Howarth C."/>
            <person name="Imamovic A."/>
            <person name="Ireland A."/>
            <person name="Larimer J."/>
            <person name="McCowan C."/>
            <person name="Murphy C."/>
            <person name="Pearson M."/>
            <person name="Poon T.W."/>
            <person name="Priest M."/>
            <person name="Roberts A."/>
            <person name="Saif S."/>
            <person name="Shea T."/>
            <person name="Sisk P."/>
            <person name="Sykes S."/>
            <person name="Wortman J."/>
            <person name="Nusbaum C."/>
            <person name="Birren B."/>
        </authorList>
    </citation>
    <scope>NUCLEOTIDE SEQUENCE [LARGE SCALE GENOMIC DNA]</scope>
    <source>
        <strain evidence="10">FAR1</strain>
    </source>
</reference>
<feature type="domain" description="Gamma tubulin complex component protein N-terminal" evidence="8">
    <location>
        <begin position="276"/>
        <end position="573"/>
    </location>
</feature>
<dbReference type="GO" id="GO:0031122">
    <property type="term" value="P:cytoplasmic microtubule organization"/>
    <property type="evidence" value="ECO:0007669"/>
    <property type="project" value="TreeGrafter"/>
</dbReference>
<dbReference type="Pfam" id="PF04130">
    <property type="entry name" value="GCP_C_terminal"/>
    <property type="match status" value="1"/>
</dbReference>
<dbReference type="Gene3D" id="1.20.120.1900">
    <property type="entry name" value="Gamma-tubulin complex, C-terminal domain"/>
    <property type="match status" value="1"/>
</dbReference>
<dbReference type="GO" id="GO:0051011">
    <property type="term" value="F:microtubule minus-end binding"/>
    <property type="evidence" value="ECO:0007669"/>
    <property type="project" value="TreeGrafter"/>
</dbReference>
<dbReference type="PANTHER" id="PTHR19302:SF14">
    <property type="entry name" value="GAMMA-TUBULIN COMPLEX COMPONENT 3"/>
    <property type="match status" value="1"/>
</dbReference>
<dbReference type="GO" id="GO:0051225">
    <property type="term" value="P:spindle assembly"/>
    <property type="evidence" value="ECO:0007669"/>
    <property type="project" value="TreeGrafter"/>
</dbReference>
<dbReference type="PANTHER" id="PTHR19302">
    <property type="entry name" value="GAMMA TUBULIN COMPLEX PROTEIN"/>
    <property type="match status" value="1"/>
</dbReference>
<name>A0A182QZ54_9DIPT</name>
<dbReference type="GO" id="GO:0043015">
    <property type="term" value="F:gamma-tubulin binding"/>
    <property type="evidence" value="ECO:0007669"/>
    <property type="project" value="InterPro"/>
</dbReference>
<sequence>MVVDGWHSDCLGNGNSHVASYAIARASLRLAAHYGTPQHCHVHDLFRGHDLYRVPCPARVTFDHLQGPLDLKVKVVLHYAINTKMNRNDQPNFPVIYELLKQLCQHLAADKSNDVLKNVTRLISSKPNSIQYHGSASVGATESTIVARINRLLAARSQASVNVFNGFYEELVSMTESRQRTPILEFLFFLADSDKTAGASGLMVDLRNDVGGSETLSSVFTKLSVDTGIGSSQRLMKSRSGGTVSGSTGSLYDSKALVADVDGQVVDRNELEDLLIQDVIYACTGIQGKYLRKNFVTGEFKLDHIHGRNLNACDAGMLLRLAEVGYYYNKVSKFTNPNSDSYLMGNFGQGYITALQKELTNYYGLIANLQEHLDRQRQTGEGAERMTLIRTMVWLVEPMERLQWLAVISEACREVKGGALASAIHKFIWHGDPMVRTISRELLQSACIPLQQMLSQWLTDGKIVDPHCEFFIEELTDVGYNRLWHDEFRLRAAMVPSFISDTLAKEILVIGKSIKFLREICKDRAPVPERTELKKCLSERLDYLYSPHSNTELHVLIDSVYLKTSKRVLDIVLGPHQLFDHLKAVRDYLLLGQGHFADVLMENLKEELDRPAKDIYQQELFSIVAAAVRKSSSEQEEPSVLNYLDVHFLSPCEGDTGWDVFCLTYKVQGPLVTIFQPVQCTYRALFKQLWNMKRFEFILYGIWRSHMLNTRCYKPIANDISVIKQHLQTYCSKMINIITQMQYYILFEVIECSWEQFSARVKEAKALDDVLEAHDKFLDRIRTGIFLDQSTHLLISCLEQIFTSIRKLDEWQINFYKVCNREMDSRKEFEDYIKSSEAKGTYGVNAERALERDEELHHFESKLVQCQKTLNAIGVEYENSVRHFLYQLAISPTESLPQLCMRLDYNEYYKHRDERLSVPLTFQHMRKSMASSAIHFFQNAEMAASSQASRGLTALFKRGWNEIPEVVGSSVIALIGIGLSVVGLTNYYRKDADNRRYKLTYVVMRPDDPRAARIRQD</sequence>
<comment type="similarity">
    <text evidence="2">Belongs to the TUBGCP family.</text>
</comment>
<dbReference type="GO" id="GO:0000278">
    <property type="term" value="P:mitotic cell cycle"/>
    <property type="evidence" value="ECO:0007669"/>
    <property type="project" value="TreeGrafter"/>
</dbReference>
<organism evidence="9 10">
    <name type="scientific">Anopheles farauti</name>
    <dbReference type="NCBI Taxonomy" id="69004"/>
    <lineage>
        <taxon>Eukaryota</taxon>
        <taxon>Metazoa</taxon>
        <taxon>Ecdysozoa</taxon>
        <taxon>Arthropoda</taxon>
        <taxon>Hexapoda</taxon>
        <taxon>Insecta</taxon>
        <taxon>Pterygota</taxon>
        <taxon>Neoptera</taxon>
        <taxon>Endopterygota</taxon>
        <taxon>Diptera</taxon>
        <taxon>Nematocera</taxon>
        <taxon>Culicoidea</taxon>
        <taxon>Culicidae</taxon>
        <taxon>Anophelinae</taxon>
        <taxon>Anopheles</taxon>
    </lineage>
</organism>
<dbReference type="GO" id="GO:0000930">
    <property type="term" value="C:gamma-tubulin complex"/>
    <property type="evidence" value="ECO:0007669"/>
    <property type="project" value="TreeGrafter"/>
</dbReference>
<keyword evidence="6" id="KW-0472">Membrane</keyword>
<dbReference type="Pfam" id="PF17681">
    <property type="entry name" value="GCP_N_terminal"/>
    <property type="match status" value="1"/>
</dbReference>
<evidence type="ECO:0000256" key="5">
    <source>
        <dbReference type="ARBA" id="ARBA00023212"/>
    </source>
</evidence>
<evidence type="ECO:0000256" key="2">
    <source>
        <dbReference type="ARBA" id="ARBA00010337"/>
    </source>
</evidence>
<evidence type="ECO:0000256" key="1">
    <source>
        <dbReference type="ARBA" id="ARBA00004245"/>
    </source>
</evidence>
<reference evidence="9" key="2">
    <citation type="submission" date="2020-05" db="UniProtKB">
        <authorList>
            <consortium name="EnsemblMetazoa"/>
        </authorList>
    </citation>
    <scope>IDENTIFICATION</scope>
    <source>
        <strain evidence="9">FAR1</strain>
    </source>
</reference>
<feature type="domain" description="Gamma tubulin complex component C-terminal" evidence="7">
    <location>
        <begin position="578"/>
        <end position="909"/>
    </location>
</feature>
<evidence type="ECO:0000259" key="8">
    <source>
        <dbReference type="Pfam" id="PF17681"/>
    </source>
</evidence>
<keyword evidence="4" id="KW-0493">Microtubule</keyword>
<dbReference type="GO" id="GO:0007020">
    <property type="term" value="P:microtubule nucleation"/>
    <property type="evidence" value="ECO:0007669"/>
    <property type="project" value="InterPro"/>
</dbReference>
<dbReference type="GO" id="GO:0000922">
    <property type="term" value="C:spindle pole"/>
    <property type="evidence" value="ECO:0007669"/>
    <property type="project" value="InterPro"/>
</dbReference>
<dbReference type="STRING" id="69004.A0A182QZ54"/>
<proteinExistence type="inferred from homology"/>
<dbReference type="InterPro" id="IPR041470">
    <property type="entry name" value="GCP_N"/>
</dbReference>
<dbReference type="AlphaFoldDB" id="A0A182QZ54"/>
<keyword evidence="6" id="KW-1133">Transmembrane helix</keyword>
<evidence type="ECO:0000256" key="6">
    <source>
        <dbReference type="SAM" id="Phobius"/>
    </source>
</evidence>
<accession>A0A182QZ54</accession>
<keyword evidence="10" id="KW-1185">Reference proteome</keyword>
<evidence type="ECO:0000256" key="3">
    <source>
        <dbReference type="ARBA" id="ARBA00022490"/>
    </source>
</evidence>
<keyword evidence="5" id="KW-0206">Cytoskeleton</keyword>
<evidence type="ECO:0000259" key="7">
    <source>
        <dbReference type="Pfam" id="PF04130"/>
    </source>
</evidence>
<evidence type="ECO:0000256" key="4">
    <source>
        <dbReference type="ARBA" id="ARBA00022701"/>
    </source>
</evidence>
<dbReference type="Proteomes" id="UP000075886">
    <property type="component" value="Unassembled WGS sequence"/>
</dbReference>
<dbReference type="InterPro" id="IPR007259">
    <property type="entry name" value="GCP"/>
</dbReference>
<keyword evidence="3" id="KW-0963">Cytoplasm</keyword>
<evidence type="ECO:0000313" key="10">
    <source>
        <dbReference type="Proteomes" id="UP000075886"/>
    </source>
</evidence>
<feature type="transmembrane region" description="Helical" evidence="6">
    <location>
        <begin position="966"/>
        <end position="988"/>
    </location>
</feature>
<dbReference type="GO" id="GO:0051321">
    <property type="term" value="P:meiotic cell cycle"/>
    <property type="evidence" value="ECO:0007669"/>
    <property type="project" value="TreeGrafter"/>
</dbReference>
<dbReference type="EnsemblMetazoa" id="AFAF019789-RA">
    <property type="protein sequence ID" value="AFAF019789-PA"/>
    <property type="gene ID" value="AFAF019789"/>
</dbReference>
<dbReference type="EMBL" id="AXCN02000343">
    <property type="status" value="NOT_ANNOTATED_CDS"/>
    <property type="molecule type" value="Genomic_DNA"/>
</dbReference>
<protein>
    <submittedName>
        <fullName evidence="9">Gamma-tubulin complex component</fullName>
    </submittedName>
</protein>
<evidence type="ECO:0000313" key="9">
    <source>
        <dbReference type="EnsemblMetazoa" id="AFAF019789-PA"/>
    </source>
</evidence>